<dbReference type="OrthoDB" id="10006270at2759"/>
<gene>
    <name evidence="8" type="ORF">VP01_2213g1</name>
</gene>
<dbReference type="VEuPathDB" id="FungiDB:VP01_2213g1"/>
<evidence type="ECO:0000256" key="7">
    <source>
        <dbReference type="SAM" id="MobiDB-lite"/>
    </source>
</evidence>
<evidence type="ECO:0000256" key="5">
    <source>
        <dbReference type="ARBA" id="ARBA00022803"/>
    </source>
</evidence>
<dbReference type="InterPro" id="IPR019734">
    <property type="entry name" value="TPR_rpt"/>
</dbReference>
<dbReference type="Pfam" id="PF12895">
    <property type="entry name" value="ANAPC3"/>
    <property type="match status" value="1"/>
</dbReference>
<feature type="compositionally biased region" description="Acidic residues" evidence="7">
    <location>
        <begin position="733"/>
        <end position="743"/>
    </location>
</feature>
<dbReference type="Proteomes" id="UP000037035">
    <property type="component" value="Unassembled WGS sequence"/>
</dbReference>
<feature type="compositionally biased region" description="Low complexity" evidence="7">
    <location>
        <begin position="122"/>
        <end position="149"/>
    </location>
</feature>
<feature type="compositionally biased region" description="Basic and acidic residues" evidence="7">
    <location>
        <begin position="243"/>
        <end position="253"/>
    </location>
</feature>
<name>A0A0L6V911_9BASI</name>
<keyword evidence="2" id="KW-0677">Repeat</keyword>
<keyword evidence="6" id="KW-0131">Cell cycle</keyword>
<reference evidence="8 9" key="1">
    <citation type="submission" date="2015-08" db="EMBL/GenBank/DDBJ databases">
        <title>Next Generation Sequencing and Analysis of the Genome of Puccinia sorghi L Schw, the Causal Agent of Maize Common Rust.</title>
        <authorList>
            <person name="Rochi L."/>
            <person name="Burguener G."/>
            <person name="Darino M."/>
            <person name="Turjanski A."/>
            <person name="Kreff E."/>
            <person name="Dieguez M.J."/>
            <person name="Sacco F."/>
        </authorList>
    </citation>
    <scope>NUCLEOTIDE SEQUENCE [LARGE SCALE GENOMIC DNA]</scope>
    <source>
        <strain evidence="8 9">RO10H11247</strain>
    </source>
</reference>
<dbReference type="SMART" id="SM00028">
    <property type="entry name" value="TPR"/>
    <property type="match status" value="6"/>
</dbReference>
<feature type="compositionally biased region" description="Polar residues" evidence="7">
    <location>
        <begin position="26"/>
        <end position="36"/>
    </location>
</feature>
<feature type="region of interest" description="Disordered" evidence="7">
    <location>
        <begin position="118"/>
        <end position="152"/>
    </location>
</feature>
<feature type="region of interest" description="Disordered" evidence="7">
    <location>
        <begin position="26"/>
        <end position="53"/>
    </location>
</feature>
<dbReference type="GO" id="GO:0045842">
    <property type="term" value="P:positive regulation of mitotic metaphase/anaphase transition"/>
    <property type="evidence" value="ECO:0007669"/>
    <property type="project" value="TreeGrafter"/>
</dbReference>
<dbReference type="PANTHER" id="PTHR12558:SF9">
    <property type="entry name" value="CELL DIVISION CYCLE PROTEIN 16 HOMOLOG"/>
    <property type="match status" value="1"/>
</dbReference>
<dbReference type="EMBL" id="LAVV01007074">
    <property type="protein sequence ID" value="KNZ57199.1"/>
    <property type="molecule type" value="Genomic_DNA"/>
</dbReference>
<dbReference type="GO" id="GO:0016567">
    <property type="term" value="P:protein ubiquitination"/>
    <property type="evidence" value="ECO:0007669"/>
    <property type="project" value="TreeGrafter"/>
</dbReference>
<protein>
    <submittedName>
        <fullName evidence="8">Uncharacterized protein</fullName>
    </submittedName>
</protein>
<dbReference type="Gene3D" id="1.25.40.10">
    <property type="entry name" value="Tetratricopeptide repeat domain"/>
    <property type="match status" value="1"/>
</dbReference>
<evidence type="ECO:0000256" key="1">
    <source>
        <dbReference type="ARBA" id="ARBA00022618"/>
    </source>
</evidence>
<dbReference type="PANTHER" id="PTHR12558">
    <property type="entry name" value="CELL DIVISION CYCLE 16,23,27"/>
    <property type="match status" value="1"/>
</dbReference>
<feature type="compositionally biased region" description="Low complexity" evidence="7">
    <location>
        <begin position="37"/>
        <end position="53"/>
    </location>
</feature>
<dbReference type="GO" id="GO:0051301">
    <property type="term" value="P:cell division"/>
    <property type="evidence" value="ECO:0007669"/>
    <property type="project" value="UniProtKB-KW"/>
</dbReference>
<keyword evidence="3" id="KW-0498">Mitosis</keyword>
<feature type="compositionally biased region" description="Low complexity" evidence="7">
    <location>
        <begin position="221"/>
        <end position="240"/>
    </location>
</feature>
<dbReference type="SUPFAM" id="SSF48452">
    <property type="entry name" value="TPR-like"/>
    <property type="match status" value="1"/>
</dbReference>
<evidence type="ECO:0000256" key="4">
    <source>
        <dbReference type="ARBA" id="ARBA00022786"/>
    </source>
</evidence>
<organism evidence="8 9">
    <name type="scientific">Puccinia sorghi</name>
    <dbReference type="NCBI Taxonomy" id="27349"/>
    <lineage>
        <taxon>Eukaryota</taxon>
        <taxon>Fungi</taxon>
        <taxon>Dikarya</taxon>
        <taxon>Basidiomycota</taxon>
        <taxon>Pucciniomycotina</taxon>
        <taxon>Pucciniomycetes</taxon>
        <taxon>Pucciniales</taxon>
        <taxon>Pucciniaceae</taxon>
        <taxon>Puccinia</taxon>
    </lineage>
</organism>
<keyword evidence="5" id="KW-0802">TPR repeat</keyword>
<evidence type="ECO:0000256" key="3">
    <source>
        <dbReference type="ARBA" id="ARBA00022776"/>
    </source>
</evidence>
<evidence type="ECO:0000256" key="2">
    <source>
        <dbReference type="ARBA" id="ARBA00022737"/>
    </source>
</evidence>
<accession>A0A0L6V911</accession>
<dbReference type="InterPro" id="IPR011990">
    <property type="entry name" value="TPR-like_helical_dom_sf"/>
</dbReference>
<dbReference type="GO" id="GO:0005680">
    <property type="term" value="C:anaphase-promoting complex"/>
    <property type="evidence" value="ECO:0007669"/>
    <property type="project" value="TreeGrafter"/>
</dbReference>
<feature type="region of interest" description="Disordered" evidence="7">
    <location>
        <begin position="729"/>
        <end position="749"/>
    </location>
</feature>
<dbReference type="GO" id="GO:0031145">
    <property type="term" value="P:anaphase-promoting complex-dependent catabolic process"/>
    <property type="evidence" value="ECO:0007669"/>
    <property type="project" value="TreeGrafter"/>
</dbReference>
<evidence type="ECO:0000313" key="9">
    <source>
        <dbReference type="Proteomes" id="UP000037035"/>
    </source>
</evidence>
<keyword evidence="9" id="KW-1185">Reference proteome</keyword>
<evidence type="ECO:0000313" key="8">
    <source>
        <dbReference type="EMBL" id="KNZ57199.1"/>
    </source>
</evidence>
<keyword evidence="4" id="KW-0833">Ubl conjugation pathway</keyword>
<proteinExistence type="predicted"/>
<dbReference type="GO" id="GO:0005737">
    <property type="term" value="C:cytoplasm"/>
    <property type="evidence" value="ECO:0007669"/>
    <property type="project" value="TreeGrafter"/>
</dbReference>
<sequence>MNNSRLLLFNKLDALKSTLNINPTNYSQENSFASNKQQQPNEQQQQQQPNEQQITHRLRLWRDDARAQHLYQTAAFWGSKVFNITSNPNDAFWLAQVFFLTGQFFRAEKVLTSAKRINPTTLQQPSSSSSSPSPSSPLSPLSSSSSQSQVEQPDITHDFSFWDDLLPDNKNTHSDPEQQQHTETILVRMTDYSTACRYLAAQCMIRQGKWDAALEMVGDQNPFRNNNNNPTPSPSSPNNHNKTHQDSTTSEHSKRFNNTFLQQDAGSKPTIDGGIKFESSMCYLRGLIHLHNKALDRAKESFLESLALDVKCYESFEALVGGNMLEPEEEWEFIQSLEYHSQTPEDALFIQSLYTVRLKKFNHKEDLFQSLKVLKNQYHLSDDPDTAFGLADWLYTNYRFIDCYRVTSRILKLHYHHLPTLPLHLSSMTMIKKLLPSLFLLAHELIERDPSSPISWYGAGLWYFSQKRWEESRRFFSSLLLFSKAALLDSRFPEAWFAFGHALAYEGEHDQAITAYSTASHNFQGSHLPLLFIGMQHIQLANPSLAHDYLSAAAEICPFDPLVMQERGVVCYYQEQWEEAVEFFTNTLALVQKAQTDPVIWAPTHLNLAHCYRRLRSVFLTSSKHHISSLLINITTRRFGESLASAEKAKSLMPRSAAVLSALGMAQMGVGSPEKAIRYYHEVSPKARDVYKTMRRILTEGKFLKSLAIVPADPMTTSLLQFALDLETRPSEEREEEGEEEGEGQLARIVPRPLRQSWARDVRDYDANLDRRFGSHVSAHQVLRPPK</sequence>
<dbReference type="AlphaFoldDB" id="A0A0L6V911"/>
<dbReference type="STRING" id="27349.A0A0L6V911"/>
<comment type="caution">
    <text evidence="8">The sequence shown here is derived from an EMBL/GenBank/DDBJ whole genome shotgun (WGS) entry which is preliminary data.</text>
</comment>
<evidence type="ECO:0000256" key="6">
    <source>
        <dbReference type="ARBA" id="ARBA00023306"/>
    </source>
</evidence>
<feature type="region of interest" description="Disordered" evidence="7">
    <location>
        <begin position="219"/>
        <end position="253"/>
    </location>
</feature>
<keyword evidence="1" id="KW-0132">Cell division</keyword>